<keyword evidence="3" id="KW-0238">DNA-binding</keyword>
<dbReference type="Gene3D" id="1.10.1740.10">
    <property type="match status" value="1"/>
</dbReference>
<evidence type="ECO:0000313" key="8">
    <source>
        <dbReference type="Proteomes" id="UP000619260"/>
    </source>
</evidence>
<evidence type="ECO:0008006" key="9">
    <source>
        <dbReference type="Google" id="ProtNLM"/>
    </source>
</evidence>
<dbReference type="Gene3D" id="2.80.10.50">
    <property type="match status" value="1"/>
</dbReference>
<comment type="caution">
    <text evidence="7">The sequence shown here is derived from an EMBL/GenBank/DDBJ whole genome shotgun (WGS) entry which is preliminary data.</text>
</comment>
<feature type="domain" description="Alpha-L-arabinofuranosidase B arabinose-binding" evidence="6">
    <location>
        <begin position="336"/>
        <end position="465"/>
    </location>
</feature>
<evidence type="ECO:0000259" key="6">
    <source>
        <dbReference type="Pfam" id="PF05270"/>
    </source>
</evidence>
<protein>
    <recommendedName>
        <fullName evidence="9">RNA polymerase sigma factor</fullName>
    </recommendedName>
</protein>
<dbReference type="InterPro" id="IPR036195">
    <property type="entry name" value="AbfB_ABD_sf"/>
</dbReference>
<dbReference type="SUPFAM" id="SSF110221">
    <property type="entry name" value="AbfB domain"/>
    <property type="match status" value="1"/>
</dbReference>
<name>A0A8J3YMK9_9ACTN</name>
<evidence type="ECO:0000256" key="2">
    <source>
        <dbReference type="ARBA" id="ARBA00023082"/>
    </source>
</evidence>
<keyword evidence="1" id="KW-0805">Transcription regulation</keyword>
<organism evidence="7 8">
    <name type="scientific">Virgisporangium aliadipatigenens</name>
    <dbReference type="NCBI Taxonomy" id="741659"/>
    <lineage>
        <taxon>Bacteria</taxon>
        <taxon>Bacillati</taxon>
        <taxon>Actinomycetota</taxon>
        <taxon>Actinomycetes</taxon>
        <taxon>Micromonosporales</taxon>
        <taxon>Micromonosporaceae</taxon>
        <taxon>Virgisporangium</taxon>
    </lineage>
</organism>
<evidence type="ECO:0000256" key="1">
    <source>
        <dbReference type="ARBA" id="ARBA00023015"/>
    </source>
</evidence>
<keyword evidence="2" id="KW-0731">Sigma factor</keyword>
<dbReference type="AlphaFoldDB" id="A0A8J3YMK9"/>
<keyword evidence="4" id="KW-0804">Transcription</keyword>
<evidence type="ECO:0000256" key="3">
    <source>
        <dbReference type="ARBA" id="ARBA00023125"/>
    </source>
</evidence>
<dbReference type="InterPro" id="IPR013325">
    <property type="entry name" value="RNA_pol_sigma_r2"/>
</dbReference>
<gene>
    <name evidence="7" type="ORF">Val02_37490</name>
</gene>
<reference evidence="7" key="1">
    <citation type="submission" date="2021-01" db="EMBL/GenBank/DDBJ databases">
        <title>Whole genome shotgun sequence of Virgisporangium aliadipatigenens NBRC 105644.</title>
        <authorList>
            <person name="Komaki H."/>
            <person name="Tamura T."/>
        </authorList>
    </citation>
    <scope>NUCLEOTIDE SEQUENCE</scope>
    <source>
        <strain evidence="7">NBRC 105644</strain>
    </source>
</reference>
<dbReference type="EMBL" id="BOPF01000012">
    <property type="protein sequence ID" value="GIJ46863.1"/>
    <property type="molecule type" value="Genomic_DNA"/>
</dbReference>
<dbReference type="GO" id="GO:0016987">
    <property type="term" value="F:sigma factor activity"/>
    <property type="evidence" value="ECO:0007669"/>
    <property type="project" value="UniProtKB-KW"/>
</dbReference>
<dbReference type="InterPro" id="IPR039425">
    <property type="entry name" value="RNA_pol_sigma-70-like"/>
</dbReference>
<dbReference type="GO" id="GO:0003677">
    <property type="term" value="F:DNA binding"/>
    <property type="evidence" value="ECO:0007669"/>
    <property type="project" value="UniProtKB-KW"/>
</dbReference>
<dbReference type="SUPFAM" id="SSF88946">
    <property type="entry name" value="Sigma2 domain of RNA polymerase sigma factors"/>
    <property type="match status" value="1"/>
</dbReference>
<dbReference type="GO" id="GO:0006352">
    <property type="term" value="P:DNA-templated transcription initiation"/>
    <property type="evidence" value="ECO:0007669"/>
    <property type="project" value="InterPro"/>
</dbReference>
<dbReference type="Proteomes" id="UP000619260">
    <property type="component" value="Unassembled WGS sequence"/>
</dbReference>
<dbReference type="PANTHER" id="PTHR43133:SF8">
    <property type="entry name" value="RNA POLYMERASE SIGMA FACTOR HI_1459-RELATED"/>
    <property type="match status" value="1"/>
</dbReference>
<evidence type="ECO:0000256" key="4">
    <source>
        <dbReference type="ARBA" id="ARBA00023163"/>
    </source>
</evidence>
<dbReference type="GO" id="GO:0046556">
    <property type="term" value="F:alpha-L-arabinofuranosidase activity"/>
    <property type="evidence" value="ECO:0007669"/>
    <property type="project" value="InterPro"/>
</dbReference>
<keyword evidence="8" id="KW-1185">Reference proteome</keyword>
<proteinExistence type="predicted"/>
<evidence type="ECO:0000313" key="7">
    <source>
        <dbReference type="EMBL" id="GIJ46863.1"/>
    </source>
</evidence>
<dbReference type="GO" id="GO:0046373">
    <property type="term" value="P:L-arabinose metabolic process"/>
    <property type="evidence" value="ECO:0007669"/>
    <property type="project" value="InterPro"/>
</dbReference>
<dbReference type="CDD" id="cd23399">
    <property type="entry name" value="beta-trefoil_ABD_ABFB"/>
    <property type="match status" value="1"/>
</dbReference>
<dbReference type="Pfam" id="PF05270">
    <property type="entry name" value="AbfB"/>
    <property type="match status" value="1"/>
</dbReference>
<dbReference type="InterPro" id="IPR014284">
    <property type="entry name" value="RNA_pol_sigma-70_dom"/>
</dbReference>
<dbReference type="InterPro" id="IPR007934">
    <property type="entry name" value="AbfB_ABD"/>
</dbReference>
<dbReference type="Pfam" id="PF04542">
    <property type="entry name" value="Sigma70_r2"/>
    <property type="match status" value="1"/>
</dbReference>
<accession>A0A8J3YMK9</accession>
<sequence length="471" mass="49881">MRATSINETELVAAARAGDRAALDDLVTAHLPFVYTIVRRALAGHPDADDVVQDVMLRAVRQLRMLRTPESFRPWLAAIAVRQVATHLRRRAEVASRTASIDDAAGVPDAAFEGLAALRVDLAGQRRQVVHAGRWLDPDDRVLLSLWWLEAAGQLNRAELAATLDVKLAHAGVRVQRMRQQLDVSRGVVAALDARPRCAGLEAIAAGWNGVPNPLWRKRFARHTRSCPTCGRAATGAVPAERLLAGLALLPVPVALSAALLKECALVPTAVAGGKAGLLAAHPMAVLAAHPVAAVVIAATLAAGVVGASVLHGDAAPRRASTGGRAGAAVAPGRLSLEAANAPGRYVAAGATFGYVGTATDGASRERATFEAVPGLADAACFSFRSRDGAFLRHIDWRLRLDQDNGTALFHGDATFCPRADPAAGAVALESSNYPGWFLRHRADELWVDRSDRTEEFRADSAFVVRPPLAR</sequence>
<feature type="domain" description="RNA polymerase sigma-70 region 2" evidence="5">
    <location>
        <begin position="26"/>
        <end position="92"/>
    </location>
</feature>
<dbReference type="NCBIfam" id="TIGR02937">
    <property type="entry name" value="sigma70-ECF"/>
    <property type="match status" value="1"/>
</dbReference>
<dbReference type="RefSeq" id="WP_203900371.1">
    <property type="nucleotide sequence ID" value="NZ_BOPF01000012.1"/>
</dbReference>
<dbReference type="PANTHER" id="PTHR43133">
    <property type="entry name" value="RNA POLYMERASE ECF-TYPE SIGMA FACTO"/>
    <property type="match status" value="1"/>
</dbReference>
<dbReference type="InterPro" id="IPR007627">
    <property type="entry name" value="RNA_pol_sigma70_r2"/>
</dbReference>
<evidence type="ECO:0000259" key="5">
    <source>
        <dbReference type="Pfam" id="PF04542"/>
    </source>
</evidence>